<keyword evidence="10" id="KW-0902">Two-component regulatory system</keyword>
<evidence type="ECO:0000256" key="10">
    <source>
        <dbReference type="ARBA" id="ARBA00023012"/>
    </source>
</evidence>
<dbReference type="PANTHER" id="PTHR34220">
    <property type="entry name" value="SENSOR HISTIDINE KINASE YPDA"/>
    <property type="match status" value="1"/>
</dbReference>
<dbReference type="Pfam" id="PF02518">
    <property type="entry name" value="HATPase_c"/>
    <property type="match status" value="1"/>
</dbReference>
<dbReference type="Pfam" id="PF00672">
    <property type="entry name" value="HAMP"/>
    <property type="match status" value="1"/>
</dbReference>
<evidence type="ECO:0000256" key="3">
    <source>
        <dbReference type="ARBA" id="ARBA00022553"/>
    </source>
</evidence>
<dbReference type="Gene3D" id="6.10.340.10">
    <property type="match status" value="1"/>
</dbReference>
<evidence type="ECO:0000256" key="9">
    <source>
        <dbReference type="ARBA" id="ARBA00022989"/>
    </source>
</evidence>
<dbReference type="Gene3D" id="3.30.450.20">
    <property type="entry name" value="PAS domain"/>
    <property type="match status" value="1"/>
</dbReference>
<evidence type="ECO:0000256" key="5">
    <source>
        <dbReference type="ARBA" id="ARBA00022692"/>
    </source>
</evidence>
<evidence type="ECO:0000256" key="4">
    <source>
        <dbReference type="ARBA" id="ARBA00022679"/>
    </source>
</evidence>
<feature type="domain" description="HAMP" evidence="13">
    <location>
        <begin position="327"/>
        <end position="379"/>
    </location>
</feature>
<dbReference type="InterPro" id="IPR033479">
    <property type="entry name" value="dCache_1"/>
</dbReference>
<keyword evidence="11 12" id="KW-0472">Membrane</keyword>
<dbReference type="CDD" id="cd06225">
    <property type="entry name" value="HAMP"/>
    <property type="match status" value="1"/>
</dbReference>
<keyword evidence="2" id="KW-1003">Cell membrane</keyword>
<keyword evidence="4" id="KW-0808">Transferase</keyword>
<evidence type="ECO:0000256" key="12">
    <source>
        <dbReference type="SAM" id="Phobius"/>
    </source>
</evidence>
<keyword evidence="8" id="KW-0067">ATP-binding</keyword>
<evidence type="ECO:0000256" key="7">
    <source>
        <dbReference type="ARBA" id="ARBA00022777"/>
    </source>
</evidence>
<evidence type="ECO:0000256" key="2">
    <source>
        <dbReference type="ARBA" id="ARBA00022475"/>
    </source>
</evidence>
<organism evidence="14 15">
    <name type="scientific">Romboutsia faecis</name>
    <dbReference type="NCBI Taxonomy" id="2764597"/>
    <lineage>
        <taxon>Bacteria</taxon>
        <taxon>Bacillati</taxon>
        <taxon>Bacillota</taxon>
        <taxon>Clostridia</taxon>
        <taxon>Peptostreptococcales</taxon>
        <taxon>Peptostreptococcaceae</taxon>
        <taxon>Romboutsia</taxon>
    </lineage>
</organism>
<dbReference type="InterPro" id="IPR050640">
    <property type="entry name" value="Bact_2-comp_sensor_kinase"/>
</dbReference>
<keyword evidence="5 12" id="KW-0812">Transmembrane</keyword>
<dbReference type="PROSITE" id="PS50885">
    <property type="entry name" value="HAMP"/>
    <property type="match status" value="1"/>
</dbReference>
<protein>
    <submittedName>
        <fullName evidence="14">Sensor histidine kinase</fullName>
    </submittedName>
</protein>
<keyword evidence="3" id="KW-0597">Phosphoprotein</keyword>
<dbReference type="InterPro" id="IPR036890">
    <property type="entry name" value="HATPase_C_sf"/>
</dbReference>
<dbReference type="PANTHER" id="PTHR34220:SF11">
    <property type="entry name" value="SENSOR PROTEIN KINASE HPTS"/>
    <property type="match status" value="1"/>
</dbReference>
<dbReference type="Proteomes" id="UP000609849">
    <property type="component" value="Unassembled WGS sequence"/>
</dbReference>
<dbReference type="SUPFAM" id="SSF55874">
    <property type="entry name" value="ATPase domain of HSP90 chaperone/DNA topoisomerase II/histidine kinase"/>
    <property type="match status" value="1"/>
</dbReference>
<feature type="transmembrane region" description="Helical" evidence="12">
    <location>
        <begin position="307"/>
        <end position="326"/>
    </location>
</feature>
<accession>A0ABR7JJX8</accession>
<dbReference type="SMART" id="SM00304">
    <property type="entry name" value="HAMP"/>
    <property type="match status" value="1"/>
</dbReference>
<dbReference type="Gene3D" id="3.30.565.10">
    <property type="entry name" value="Histidine kinase-like ATPase, C-terminal domain"/>
    <property type="match status" value="1"/>
</dbReference>
<comment type="subcellular location">
    <subcellularLocation>
        <location evidence="1">Cell membrane</location>
        <topology evidence="1">Multi-pass membrane protein</topology>
    </subcellularLocation>
</comment>
<reference evidence="14 15" key="1">
    <citation type="submission" date="2020-08" db="EMBL/GenBank/DDBJ databases">
        <authorList>
            <person name="Liu C."/>
            <person name="Sun Q."/>
        </authorList>
    </citation>
    <scope>NUCLEOTIDE SEQUENCE [LARGE SCALE GENOMIC DNA]</scope>
    <source>
        <strain evidence="14 15">NSJ-18</strain>
    </source>
</reference>
<evidence type="ECO:0000259" key="13">
    <source>
        <dbReference type="PROSITE" id="PS50885"/>
    </source>
</evidence>
<dbReference type="SUPFAM" id="SSF158472">
    <property type="entry name" value="HAMP domain-like"/>
    <property type="match status" value="1"/>
</dbReference>
<dbReference type="InterPro" id="IPR003594">
    <property type="entry name" value="HATPase_dom"/>
</dbReference>
<dbReference type="RefSeq" id="WP_153971560.1">
    <property type="nucleotide sequence ID" value="NZ_JACRWE010000001.1"/>
</dbReference>
<keyword evidence="6" id="KW-0547">Nucleotide-binding</keyword>
<dbReference type="EMBL" id="JACRWE010000001">
    <property type="protein sequence ID" value="MBC5995220.1"/>
    <property type="molecule type" value="Genomic_DNA"/>
</dbReference>
<evidence type="ECO:0000313" key="14">
    <source>
        <dbReference type="EMBL" id="MBC5995220.1"/>
    </source>
</evidence>
<evidence type="ECO:0000256" key="1">
    <source>
        <dbReference type="ARBA" id="ARBA00004651"/>
    </source>
</evidence>
<name>A0ABR7JJX8_9FIRM</name>
<proteinExistence type="predicted"/>
<evidence type="ECO:0000256" key="11">
    <source>
        <dbReference type="ARBA" id="ARBA00023136"/>
    </source>
</evidence>
<evidence type="ECO:0000256" key="6">
    <source>
        <dbReference type="ARBA" id="ARBA00022741"/>
    </source>
</evidence>
<keyword evidence="9 12" id="KW-1133">Transmembrane helix</keyword>
<keyword evidence="7 14" id="KW-0418">Kinase</keyword>
<gene>
    <name evidence="14" type="ORF">H8923_00475</name>
</gene>
<dbReference type="InterPro" id="IPR003660">
    <property type="entry name" value="HAMP_dom"/>
</dbReference>
<evidence type="ECO:0000313" key="15">
    <source>
        <dbReference type="Proteomes" id="UP000609849"/>
    </source>
</evidence>
<dbReference type="InterPro" id="IPR010559">
    <property type="entry name" value="Sig_transdc_His_kin_internal"/>
</dbReference>
<sequence length="592" mass="68231">MENKIISKLRETKISERLLKSFFILSIVPIILMFLVVNTTTINLIKNNIISNDKVASKLISDSISNYISRFDSITNEIIWNTKLLNNIKFYNDLSIEEKTKFNDEMAKILRSRTTYISDVADFTILNQDLNVVYNEGVSYIKHDIKLYEINKGLEKSKTINWTAINQGSYNYIAITKPIKIGKTTYGYLFLAIKEKVIVEMFKNYNENFNGYGVVLDENNNVVASNNKIISDYESNNSPEKFKKNNINQYKNINIVKDIDKFTKIIKYNGKRYIATTKPISYASWRLIGVIPYEYIYLSCINIYKTYVFVCIAVIGMSIFIAMLIYKSIANPMNEVVNAMNSVSEKNIGDTIPISGNDEISTIMKRYNVMSQNIKSLVHTVKVREKEKREITLRMLQAQINPHFLFNTLGSLRYVAMMNNDNVVANGLEALAKLLRSTIVNKDEFISVRDEIENVKNYITINKIRYGDTYNIDYEIEECLLEEKILKFILQPLIENCILHGFEEHDELNSIKIKISDGEEFLYFEIIDNGVGINENKLEEGFFNIDKFAGIGVKNVRERLSLYYEGIFTFEITSKQNKGTVTKIVIPKIIGG</sequence>
<feature type="transmembrane region" description="Helical" evidence="12">
    <location>
        <begin position="21"/>
        <end position="45"/>
    </location>
</feature>
<dbReference type="Pfam" id="PF02743">
    <property type="entry name" value="dCache_1"/>
    <property type="match status" value="1"/>
</dbReference>
<keyword evidence="15" id="KW-1185">Reference proteome</keyword>
<evidence type="ECO:0000256" key="8">
    <source>
        <dbReference type="ARBA" id="ARBA00022840"/>
    </source>
</evidence>
<comment type="caution">
    <text evidence="14">The sequence shown here is derived from an EMBL/GenBank/DDBJ whole genome shotgun (WGS) entry which is preliminary data.</text>
</comment>
<dbReference type="GO" id="GO:0016301">
    <property type="term" value="F:kinase activity"/>
    <property type="evidence" value="ECO:0007669"/>
    <property type="project" value="UniProtKB-KW"/>
</dbReference>
<dbReference type="Pfam" id="PF06580">
    <property type="entry name" value="His_kinase"/>
    <property type="match status" value="1"/>
</dbReference>